<dbReference type="Pfam" id="PF04535">
    <property type="entry name" value="CASP_dom"/>
    <property type="match status" value="1"/>
</dbReference>
<evidence type="ECO:0000313" key="10">
    <source>
        <dbReference type="EMBL" id="KAF3448511.1"/>
    </source>
</evidence>
<dbReference type="InterPro" id="IPR006702">
    <property type="entry name" value="CASP_dom"/>
</dbReference>
<evidence type="ECO:0000256" key="6">
    <source>
        <dbReference type="ARBA" id="ARBA00022989"/>
    </source>
</evidence>
<feature type="transmembrane region" description="Helical" evidence="8">
    <location>
        <begin position="159"/>
        <end position="177"/>
    </location>
</feature>
<dbReference type="Proteomes" id="UP000796880">
    <property type="component" value="Unassembled WGS sequence"/>
</dbReference>
<sequence>MMNSMQEEERDLSACRAIAADGLPKAANSLAKNPFPTPSPFSISIVSSTAGWTSAPSTFSFWGLLLRFLALVFSFVSALSLVLISSPKDKSKATSSFSDYPQLLYCFIVTILAFVYSAFQLFKGICDIAHRGILISDMISDYTSFILDQVLTTSMLQLVGYLLVSSSSVAVAVLQDIEGSNHSLRRATIVSFSTSLANFIVIATCALLSGYKLCKRIIW</sequence>
<evidence type="ECO:0000313" key="11">
    <source>
        <dbReference type="Proteomes" id="UP000796880"/>
    </source>
</evidence>
<keyword evidence="5 8" id="KW-0812">Transmembrane</keyword>
<keyword evidence="6 8" id="KW-1133">Transmembrane helix</keyword>
<comment type="similarity">
    <text evidence="2 8">Belongs to the Casparian strip membrane proteins (CASP) family.</text>
</comment>
<reference evidence="10" key="1">
    <citation type="submission" date="2020-03" db="EMBL/GenBank/DDBJ databases">
        <title>A high-quality chromosome-level genome assembly of a woody plant with both climbing and erect habits, Rhamnella rubrinervis.</title>
        <authorList>
            <person name="Lu Z."/>
            <person name="Yang Y."/>
            <person name="Zhu X."/>
            <person name="Sun Y."/>
        </authorList>
    </citation>
    <scope>NUCLEOTIDE SEQUENCE</scope>
    <source>
        <strain evidence="10">BYM</strain>
        <tissue evidence="10">Leaf</tissue>
    </source>
</reference>
<evidence type="ECO:0000256" key="5">
    <source>
        <dbReference type="ARBA" id="ARBA00022692"/>
    </source>
</evidence>
<evidence type="ECO:0000256" key="7">
    <source>
        <dbReference type="ARBA" id="ARBA00023136"/>
    </source>
</evidence>
<dbReference type="PANTHER" id="PTHR33573">
    <property type="entry name" value="CASP-LIKE PROTEIN 4A4"/>
    <property type="match status" value="1"/>
</dbReference>
<name>A0A8K0HA27_9ROSA</name>
<evidence type="ECO:0000256" key="2">
    <source>
        <dbReference type="ARBA" id="ARBA00007651"/>
    </source>
</evidence>
<dbReference type="PANTHER" id="PTHR33573:SF15">
    <property type="entry name" value="CASP-LIKE PROTEIN 4A4"/>
    <property type="match status" value="1"/>
</dbReference>
<evidence type="ECO:0000256" key="8">
    <source>
        <dbReference type="RuleBase" id="RU361233"/>
    </source>
</evidence>
<protein>
    <recommendedName>
        <fullName evidence="8">CASP-like protein</fullName>
    </recommendedName>
</protein>
<comment type="subunit">
    <text evidence="3 8">Homodimer and heterodimers.</text>
</comment>
<feature type="transmembrane region" description="Helical" evidence="8">
    <location>
        <begin position="189"/>
        <end position="211"/>
    </location>
</feature>
<organism evidence="10 11">
    <name type="scientific">Rhamnella rubrinervis</name>
    <dbReference type="NCBI Taxonomy" id="2594499"/>
    <lineage>
        <taxon>Eukaryota</taxon>
        <taxon>Viridiplantae</taxon>
        <taxon>Streptophyta</taxon>
        <taxon>Embryophyta</taxon>
        <taxon>Tracheophyta</taxon>
        <taxon>Spermatophyta</taxon>
        <taxon>Magnoliopsida</taxon>
        <taxon>eudicotyledons</taxon>
        <taxon>Gunneridae</taxon>
        <taxon>Pentapetalae</taxon>
        <taxon>rosids</taxon>
        <taxon>fabids</taxon>
        <taxon>Rosales</taxon>
        <taxon>Rhamnaceae</taxon>
        <taxon>rhamnoid group</taxon>
        <taxon>Rhamneae</taxon>
        <taxon>Rhamnella</taxon>
    </lineage>
</organism>
<dbReference type="AlphaFoldDB" id="A0A8K0HA27"/>
<gene>
    <name evidence="10" type="ORF">FNV43_RR09224</name>
</gene>
<comment type="caution">
    <text evidence="10">The sequence shown here is derived from an EMBL/GenBank/DDBJ whole genome shotgun (WGS) entry which is preliminary data.</text>
</comment>
<dbReference type="OrthoDB" id="1869498at2759"/>
<evidence type="ECO:0000256" key="3">
    <source>
        <dbReference type="ARBA" id="ARBA00011489"/>
    </source>
</evidence>
<feature type="transmembrane region" description="Helical" evidence="8">
    <location>
        <begin position="103"/>
        <end position="122"/>
    </location>
</feature>
<dbReference type="EMBL" id="VOIH02000004">
    <property type="protein sequence ID" value="KAF3448511.1"/>
    <property type="molecule type" value="Genomic_DNA"/>
</dbReference>
<comment type="subcellular location">
    <subcellularLocation>
        <location evidence="1 8">Cell membrane</location>
        <topology evidence="1 8">Multi-pass membrane protein</topology>
    </subcellularLocation>
</comment>
<dbReference type="GO" id="GO:0005886">
    <property type="term" value="C:plasma membrane"/>
    <property type="evidence" value="ECO:0007669"/>
    <property type="project" value="UniProtKB-SubCell"/>
</dbReference>
<proteinExistence type="inferred from homology"/>
<keyword evidence="11" id="KW-1185">Reference proteome</keyword>
<feature type="transmembrane region" description="Helical" evidence="8">
    <location>
        <begin position="61"/>
        <end position="83"/>
    </location>
</feature>
<evidence type="ECO:0000259" key="9">
    <source>
        <dbReference type="Pfam" id="PF04535"/>
    </source>
</evidence>
<evidence type="ECO:0000256" key="4">
    <source>
        <dbReference type="ARBA" id="ARBA00022475"/>
    </source>
</evidence>
<accession>A0A8K0HA27</accession>
<keyword evidence="4 8" id="KW-1003">Cell membrane</keyword>
<keyword evidence="7 8" id="KW-0472">Membrane</keyword>
<feature type="domain" description="Casparian strip membrane protein" evidence="9">
    <location>
        <begin position="60"/>
        <end position="184"/>
    </location>
</feature>
<evidence type="ECO:0000256" key="1">
    <source>
        <dbReference type="ARBA" id="ARBA00004651"/>
    </source>
</evidence>